<organism evidence="6 7">
    <name type="scientific">Methanofollis aquaemaris</name>
    <dbReference type="NCBI Taxonomy" id="126734"/>
    <lineage>
        <taxon>Archaea</taxon>
        <taxon>Methanobacteriati</taxon>
        <taxon>Methanobacteriota</taxon>
        <taxon>Stenosarchaea group</taxon>
        <taxon>Methanomicrobia</taxon>
        <taxon>Methanomicrobiales</taxon>
        <taxon>Methanomicrobiaceae</taxon>
        <taxon>Methanofollis</taxon>
    </lineage>
</organism>
<evidence type="ECO:0000256" key="2">
    <source>
        <dbReference type="ARBA" id="ARBA00022801"/>
    </source>
</evidence>
<dbReference type="Proteomes" id="UP001042704">
    <property type="component" value="Chromosome"/>
</dbReference>
<feature type="domain" description="Creatinase N-terminal" evidence="5">
    <location>
        <begin position="2"/>
        <end position="84"/>
    </location>
</feature>
<reference evidence="6" key="1">
    <citation type="journal article" date="2001" name="Int. J. Syst. Evol. Microbiol.">
        <title>Methanofollis aquaemaris sp. nov., a methanogen isolated from an aquaculture fish pond.</title>
        <authorList>
            <person name="Lai M.C."/>
            <person name="Chen S.C."/>
        </authorList>
    </citation>
    <scope>NUCLEOTIDE SEQUENCE</scope>
    <source>
        <strain evidence="6">N2F9704</strain>
    </source>
</reference>
<dbReference type="InterPro" id="IPR029149">
    <property type="entry name" value="Creatin/AminoP/Spt16_N"/>
</dbReference>
<dbReference type="Pfam" id="PF00557">
    <property type="entry name" value="Peptidase_M24"/>
    <property type="match status" value="1"/>
</dbReference>
<keyword evidence="6" id="KW-0031">Aminopeptidase</keyword>
<gene>
    <name evidence="6" type="ORF">RJ40_07615</name>
</gene>
<dbReference type="InterPro" id="IPR000587">
    <property type="entry name" value="Creatinase_N"/>
</dbReference>
<dbReference type="InterPro" id="IPR000994">
    <property type="entry name" value="Pept_M24"/>
</dbReference>
<dbReference type="PANTHER" id="PTHR46112:SF2">
    <property type="entry name" value="XAA-PRO AMINOPEPTIDASE P-RELATED"/>
    <property type="match status" value="1"/>
</dbReference>
<name>A0A8A3S687_9EURY</name>
<evidence type="ECO:0000313" key="6">
    <source>
        <dbReference type="EMBL" id="QSZ67379.1"/>
    </source>
</evidence>
<keyword evidence="6" id="KW-0645">Protease</keyword>
<keyword evidence="7" id="KW-1185">Reference proteome</keyword>
<evidence type="ECO:0000313" key="7">
    <source>
        <dbReference type="Proteomes" id="UP001042704"/>
    </source>
</evidence>
<dbReference type="PANTHER" id="PTHR46112">
    <property type="entry name" value="AMINOPEPTIDASE"/>
    <property type="match status" value="1"/>
</dbReference>
<dbReference type="InterPro" id="IPR050659">
    <property type="entry name" value="Peptidase_M24B"/>
</dbReference>
<dbReference type="KEGG" id="maqe:RJ40_07615"/>
<dbReference type="AlphaFoldDB" id="A0A8A3S687"/>
<evidence type="ECO:0000259" key="4">
    <source>
        <dbReference type="Pfam" id="PF00557"/>
    </source>
</evidence>
<evidence type="ECO:0000259" key="5">
    <source>
        <dbReference type="Pfam" id="PF01321"/>
    </source>
</evidence>
<feature type="domain" description="Peptidase M24" evidence="4">
    <location>
        <begin position="146"/>
        <end position="361"/>
    </location>
</feature>
<dbReference type="InterPro" id="IPR036005">
    <property type="entry name" value="Creatinase/aminopeptidase-like"/>
</dbReference>
<dbReference type="GO" id="GO:0004177">
    <property type="term" value="F:aminopeptidase activity"/>
    <property type="evidence" value="ECO:0007669"/>
    <property type="project" value="UniProtKB-KW"/>
</dbReference>
<comment type="similarity">
    <text evidence="3">Belongs to the peptidase M24B family.</text>
</comment>
<dbReference type="Gene3D" id="3.90.230.10">
    <property type="entry name" value="Creatinase/methionine aminopeptidase superfamily"/>
    <property type="match status" value="1"/>
</dbReference>
<dbReference type="InterPro" id="IPR001131">
    <property type="entry name" value="Peptidase_M24B_aminopep-P_CS"/>
</dbReference>
<dbReference type="SUPFAM" id="SSF55920">
    <property type="entry name" value="Creatinase/aminopeptidase"/>
    <property type="match status" value="1"/>
</dbReference>
<accession>A0A8A3S687</accession>
<dbReference type="EMBL" id="CP036172">
    <property type="protein sequence ID" value="QSZ67379.1"/>
    <property type="molecule type" value="Genomic_DNA"/>
</dbReference>
<dbReference type="GeneID" id="76424220"/>
<keyword evidence="1 3" id="KW-0479">Metal-binding</keyword>
<proteinExistence type="inferred from homology"/>
<dbReference type="RefSeq" id="WP_265580268.1">
    <property type="nucleotide sequence ID" value="NZ_CP036172.1"/>
</dbReference>
<sequence length="377" mass="40600">MEKLDDALAAAECSAYLLYASSADADFRYLTGFQVSDPLLYLKKRGETGMLVVPQMEYERAATESSAIPVTRAESGFLKFLDEEKDPWRALARTAVSLVGEGPVMVPKSFPYWLGKLLEEQTGVVADEKGAVRSMRAVKTSRELAAIRAAQQATETAMDIGISMIRRSTPKNGVLYLDDAPLTSGGVRTAMHTYLMERGYTARDTIVSCGKETAMPHRQGDGPLLEDEPVVIDLFPQHDATGYHADMTRTVVKGEPSPEIAGMHAAVCEAVALGESLIAAGVEGSAVHNAVVDLFKEKGYESENRGFIHSLGHGVGLEVHEGPSLSPSGAPLEAGNVVTVEPGLYYPGIGGIRVENMGAVTQSGFDRFTRYTRDLIL</sequence>
<keyword evidence="2" id="KW-0378">Hydrolase</keyword>
<dbReference type="Gene3D" id="3.40.350.10">
    <property type="entry name" value="Creatinase/prolidase N-terminal domain"/>
    <property type="match status" value="1"/>
</dbReference>
<evidence type="ECO:0000256" key="1">
    <source>
        <dbReference type="ARBA" id="ARBA00022723"/>
    </source>
</evidence>
<dbReference type="Pfam" id="PF01321">
    <property type="entry name" value="Creatinase_N"/>
    <property type="match status" value="1"/>
</dbReference>
<reference evidence="6" key="2">
    <citation type="submission" date="2019-02" db="EMBL/GenBank/DDBJ databases">
        <authorList>
            <person name="Chen S.-C."/>
            <person name="Chien H.-H."/>
            <person name="Lai M.-C."/>
        </authorList>
    </citation>
    <scope>NUCLEOTIDE SEQUENCE</scope>
    <source>
        <strain evidence="6">N2F9704</strain>
    </source>
</reference>
<protein>
    <submittedName>
        <fullName evidence="6">Aminopeptidase P family protein</fullName>
    </submittedName>
</protein>
<evidence type="ECO:0000256" key="3">
    <source>
        <dbReference type="RuleBase" id="RU000590"/>
    </source>
</evidence>
<dbReference type="PROSITE" id="PS00491">
    <property type="entry name" value="PROLINE_PEPTIDASE"/>
    <property type="match status" value="1"/>
</dbReference>
<dbReference type="GO" id="GO:0046872">
    <property type="term" value="F:metal ion binding"/>
    <property type="evidence" value="ECO:0007669"/>
    <property type="project" value="UniProtKB-KW"/>
</dbReference>